<dbReference type="InterPro" id="IPR006311">
    <property type="entry name" value="TAT_signal"/>
</dbReference>
<evidence type="ECO:0000259" key="9">
    <source>
        <dbReference type="Pfam" id="PF01915"/>
    </source>
</evidence>
<protein>
    <recommendedName>
        <fullName evidence="3">beta-N-acetylhexosaminidase</fullName>
        <ecNumber evidence="3">3.2.1.52</ecNumber>
    </recommendedName>
</protein>
<dbReference type="Gene3D" id="3.20.20.300">
    <property type="entry name" value="Glycoside hydrolase, family 3, N-terminal domain"/>
    <property type="match status" value="1"/>
</dbReference>
<dbReference type="Gene3D" id="3.40.50.1700">
    <property type="entry name" value="Glycoside hydrolase family 3 C-terminal domain"/>
    <property type="match status" value="1"/>
</dbReference>
<dbReference type="PANTHER" id="PTHR30480:SF13">
    <property type="entry name" value="BETA-HEXOSAMINIDASE"/>
    <property type="match status" value="1"/>
</dbReference>
<dbReference type="SUPFAM" id="SSF52279">
    <property type="entry name" value="Beta-D-glucan exohydrolase, C-terminal domain"/>
    <property type="match status" value="1"/>
</dbReference>
<dbReference type="EMBL" id="CP040899">
    <property type="protein sequence ID" value="QDB78496.1"/>
    <property type="molecule type" value="Genomic_DNA"/>
</dbReference>
<keyword evidence="6" id="KW-0472">Membrane</keyword>
<evidence type="ECO:0000259" key="8">
    <source>
        <dbReference type="Pfam" id="PF00933"/>
    </source>
</evidence>
<proteinExistence type="inferred from homology"/>
<keyword evidence="7" id="KW-0732">Signal</keyword>
<gene>
    <name evidence="10" type="ORF">FE251_03215</name>
</gene>
<keyword evidence="5" id="KW-0326">Glycosidase</keyword>
<dbReference type="GO" id="GO:0016787">
    <property type="term" value="F:hydrolase activity"/>
    <property type="evidence" value="ECO:0007669"/>
    <property type="project" value="UniProtKB-KW"/>
</dbReference>
<name>A0ABX5VJC2_9MICO</name>
<dbReference type="Pfam" id="PF00933">
    <property type="entry name" value="Glyco_hydro_3"/>
    <property type="match status" value="1"/>
</dbReference>
<evidence type="ECO:0000256" key="3">
    <source>
        <dbReference type="ARBA" id="ARBA00012663"/>
    </source>
</evidence>
<evidence type="ECO:0000256" key="7">
    <source>
        <dbReference type="SAM" id="SignalP"/>
    </source>
</evidence>
<dbReference type="InterPro" id="IPR017853">
    <property type="entry name" value="GH"/>
</dbReference>
<dbReference type="InterPro" id="IPR050226">
    <property type="entry name" value="NagZ_Beta-hexosaminidase"/>
</dbReference>
<dbReference type="InterPro" id="IPR001764">
    <property type="entry name" value="Glyco_hydro_3_N"/>
</dbReference>
<dbReference type="RefSeq" id="WP_139947832.1">
    <property type="nucleotide sequence ID" value="NZ_CP040899.1"/>
</dbReference>
<keyword evidence="11" id="KW-1185">Reference proteome</keyword>
<feature type="chain" id="PRO_5045304257" description="beta-N-acetylhexosaminidase" evidence="7">
    <location>
        <begin position="31"/>
        <end position="708"/>
    </location>
</feature>
<feature type="domain" description="Glycoside hydrolase family 3 C-terminal" evidence="9">
    <location>
        <begin position="417"/>
        <end position="572"/>
    </location>
</feature>
<dbReference type="InterPro" id="IPR036881">
    <property type="entry name" value="Glyco_hydro_3_C_sf"/>
</dbReference>
<dbReference type="EC" id="3.2.1.52" evidence="3"/>
<dbReference type="Pfam" id="PF01915">
    <property type="entry name" value="Glyco_hydro_3_C"/>
    <property type="match status" value="1"/>
</dbReference>
<sequence length="708" mass="71694">MTSSRRTAAALAAATALLLALGAAGPSATATTDVEDVVAAMSEDELVGQMTWVHVYGSGAEDRSRAAENRARYGVDTPADVVRKYALGGVLYFAWAGNTDSPEQVADLSAGLQDAAAAGPGVPLAITVDQEGGEVSRLGHPVTDLPGGMALGATFDPQLARGQGEVLGAELAAMGVNVDWAPVADLNTNPDNPVIGLRSLGADPATVSELTAAQIQGLQSQHVAAAAKHFPGHGDTDVDSHTGLPVVAGDPAELAAHLEPFRAAVAAGVDIVMSAHIVVESIDPDMPGTLSPAVLTDLLRGDLGFEGLVTTDALDMAALKQLPGNPLDDGDIAVLAIQAGSDILLAPPDVDAALAGVREALATGELTRERLEESVTRILEWKVERGIWDGAERPGLDVVGSPDHRAVAAAIAERAVTLVRDEGAVLPLDPAAGPVLLAGAGSAWPERLTPLLAAEGLTVTERLESGTSPSRGYRAAVRSAAEGAAAVVLAVDDLRADAAQQALVTELAASGTPVVVVLAGTPYDYAAVPGEVAAVLASYGTSTVSHAGVAGVLSGRVLPTGRLPVEVTAPDGTVLAALGSGVRRTEEVTPAAVTFTDLPGTQDDAVEVPDVPGVAYLLDGQTLTPGTHPAEGTVVVTAQADPPSAYHLADGADARWEHTFDAAEATPDAAEPAPAEDGGPAGWLLPAIVATLLAAALVLAARTLHRRR</sequence>
<comment type="catalytic activity">
    <reaction evidence="1">
        <text>Hydrolysis of terminal non-reducing N-acetyl-D-hexosamine residues in N-acetyl-beta-D-hexosaminides.</text>
        <dbReference type="EC" id="3.2.1.52"/>
    </reaction>
</comment>
<reference evidence="10 11" key="1">
    <citation type="submission" date="2019-05" db="EMBL/GenBank/DDBJ databases">
        <title>Georgenia *** sp. nov., and Georgenia *** sp. nov., isolated from the intestinal contents of plateau pika (Ochotona curzoniae) in the Qinghai-Tibet plateau of China.</title>
        <authorList>
            <person name="Tian Z."/>
        </authorList>
    </citation>
    <scope>NUCLEOTIDE SEQUENCE [LARGE SCALE GENOMIC DNA]</scope>
    <source>
        <strain evidence="10 11">Z294</strain>
    </source>
</reference>
<keyword evidence="6" id="KW-0812">Transmembrane</keyword>
<dbReference type="InterPro" id="IPR002772">
    <property type="entry name" value="Glyco_hydro_3_C"/>
</dbReference>
<dbReference type="PRINTS" id="PR00133">
    <property type="entry name" value="GLHYDRLASE3"/>
</dbReference>
<evidence type="ECO:0000256" key="1">
    <source>
        <dbReference type="ARBA" id="ARBA00001231"/>
    </source>
</evidence>
<feature type="transmembrane region" description="Helical" evidence="6">
    <location>
        <begin position="683"/>
        <end position="704"/>
    </location>
</feature>
<evidence type="ECO:0000256" key="6">
    <source>
        <dbReference type="SAM" id="Phobius"/>
    </source>
</evidence>
<feature type="domain" description="Glycoside hydrolase family 3 N-terminal" evidence="8">
    <location>
        <begin position="48"/>
        <end position="380"/>
    </location>
</feature>
<evidence type="ECO:0000313" key="10">
    <source>
        <dbReference type="EMBL" id="QDB78496.1"/>
    </source>
</evidence>
<feature type="signal peptide" evidence="7">
    <location>
        <begin position="1"/>
        <end position="30"/>
    </location>
</feature>
<organism evidence="10 11">
    <name type="scientific">Georgenia wutianyii</name>
    <dbReference type="NCBI Taxonomy" id="2585135"/>
    <lineage>
        <taxon>Bacteria</taxon>
        <taxon>Bacillati</taxon>
        <taxon>Actinomycetota</taxon>
        <taxon>Actinomycetes</taxon>
        <taxon>Micrococcales</taxon>
        <taxon>Bogoriellaceae</taxon>
        <taxon>Georgenia</taxon>
    </lineage>
</organism>
<keyword evidence="4 10" id="KW-0378">Hydrolase</keyword>
<comment type="similarity">
    <text evidence="2">Belongs to the glycosyl hydrolase 3 family.</text>
</comment>
<keyword evidence="6" id="KW-1133">Transmembrane helix</keyword>
<evidence type="ECO:0000313" key="11">
    <source>
        <dbReference type="Proteomes" id="UP000313948"/>
    </source>
</evidence>
<dbReference type="PROSITE" id="PS51318">
    <property type="entry name" value="TAT"/>
    <property type="match status" value="1"/>
</dbReference>
<accession>A0ABX5VJC2</accession>
<dbReference type="Proteomes" id="UP000313948">
    <property type="component" value="Chromosome"/>
</dbReference>
<dbReference type="SUPFAM" id="SSF51445">
    <property type="entry name" value="(Trans)glycosidases"/>
    <property type="match status" value="1"/>
</dbReference>
<dbReference type="PANTHER" id="PTHR30480">
    <property type="entry name" value="BETA-HEXOSAMINIDASE-RELATED"/>
    <property type="match status" value="1"/>
</dbReference>
<dbReference type="InterPro" id="IPR036962">
    <property type="entry name" value="Glyco_hydro_3_N_sf"/>
</dbReference>
<evidence type="ECO:0000256" key="4">
    <source>
        <dbReference type="ARBA" id="ARBA00022801"/>
    </source>
</evidence>
<evidence type="ECO:0000256" key="2">
    <source>
        <dbReference type="ARBA" id="ARBA00005336"/>
    </source>
</evidence>
<evidence type="ECO:0000256" key="5">
    <source>
        <dbReference type="ARBA" id="ARBA00023295"/>
    </source>
</evidence>